<dbReference type="PROSITE" id="PS51733">
    <property type="entry name" value="BPL_LPL_CATALYTIC"/>
    <property type="match status" value="1"/>
</dbReference>
<keyword evidence="1 3" id="KW-0436">Ligase</keyword>
<evidence type="ECO:0000259" key="2">
    <source>
        <dbReference type="PROSITE" id="PS51733"/>
    </source>
</evidence>
<dbReference type="KEGG" id="tje:TJEJU_1434"/>
<dbReference type="CDD" id="cd16442">
    <property type="entry name" value="BPL"/>
    <property type="match status" value="1"/>
</dbReference>
<dbReference type="OrthoDB" id="9807064at2"/>
<dbReference type="EMBL" id="LT899436">
    <property type="protein sequence ID" value="SNR15165.1"/>
    <property type="molecule type" value="Genomic_DNA"/>
</dbReference>
<name>A0A238U805_9FLAO</name>
<feature type="domain" description="BPL/LPL catalytic" evidence="2">
    <location>
        <begin position="1"/>
        <end position="178"/>
    </location>
</feature>
<dbReference type="NCBIfam" id="TIGR00121">
    <property type="entry name" value="birA_ligase"/>
    <property type="match status" value="1"/>
</dbReference>
<dbReference type="InterPro" id="IPR004408">
    <property type="entry name" value="Biotin_CoA_COase_ligase"/>
</dbReference>
<dbReference type="InterPro" id="IPR045864">
    <property type="entry name" value="aa-tRNA-synth_II/BPL/LPL"/>
</dbReference>
<evidence type="ECO:0000313" key="3">
    <source>
        <dbReference type="EMBL" id="SNR15165.1"/>
    </source>
</evidence>
<accession>A0A238U805</accession>
<dbReference type="AlphaFoldDB" id="A0A238U805"/>
<keyword evidence="4" id="KW-1185">Reference proteome</keyword>
<dbReference type="SUPFAM" id="SSF55681">
    <property type="entry name" value="Class II aaRS and biotin synthetases"/>
    <property type="match status" value="1"/>
</dbReference>
<dbReference type="GO" id="GO:0005737">
    <property type="term" value="C:cytoplasm"/>
    <property type="evidence" value="ECO:0007669"/>
    <property type="project" value="TreeGrafter"/>
</dbReference>
<evidence type="ECO:0000313" key="4">
    <source>
        <dbReference type="Proteomes" id="UP000215214"/>
    </source>
</evidence>
<dbReference type="Gene3D" id="3.30.930.10">
    <property type="entry name" value="Bira Bifunctional Protein, Domain 2"/>
    <property type="match status" value="1"/>
</dbReference>
<dbReference type="Proteomes" id="UP000215214">
    <property type="component" value="Chromosome TJEJU"/>
</dbReference>
<evidence type="ECO:0000256" key="1">
    <source>
        <dbReference type="ARBA" id="ARBA00022598"/>
    </source>
</evidence>
<organism evidence="3 4">
    <name type="scientific">Tenacibaculum jejuense</name>
    <dbReference type="NCBI Taxonomy" id="584609"/>
    <lineage>
        <taxon>Bacteria</taxon>
        <taxon>Pseudomonadati</taxon>
        <taxon>Bacteroidota</taxon>
        <taxon>Flavobacteriia</taxon>
        <taxon>Flavobacteriales</taxon>
        <taxon>Flavobacteriaceae</taxon>
        <taxon>Tenacibaculum</taxon>
    </lineage>
</organism>
<dbReference type="RefSeq" id="WP_095070710.1">
    <property type="nucleotide sequence ID" value="NZ_LT899436.1"/>
</dbReference>
<proteinExistence type="predicted"/>
<dbReference type="PANTHER" id="PTHR12835">
    <property type="entry name" value="BIOTIN PROTEIN LIGASE"/>
    <property type="match status" value="1"/>
</dbReference>
<dbReference type="GO" id="GO:0004077">
    <property type="term" value="F:biotin--[biotin carboxyl-carrier protein] ligase activity"/>
    <property type="evidence" value="ECO:0007669"/>
    <property type="project" value="InterPro"/>
</dbReference>
<sequence>MNIIKLDATESTNSFLKELSVNSQLSNFTVVVTDKQTSGRGQMNTKWISEPNKNLLSSIYITLSDYPIHKQVYLNFAIAIAIHEGLSHFELPDLEIKWPNDILSGKKKVCGILIENILKGNKIDASIVGFGININQQNFPPEIPNADSIKNITGKTVQVEDVLFEIVKKIEEKVFLLSTGKYDVLNDEYHKVLHKKNTPSMFKDDKGVVFMGKILKVDTSNGKLLIELADETIRSFHLKEVLFI</sequence>
<gene>
    <name evidence="3" type="primary">birA</name>
    <name evidence="3" type="ORF">TJEJU_1434</name>
</gene>
<reference evidence="3 4" key="1">
    <citation type="submission" date="2017-07" db="EMBL/GenBank/DDBJ databases">
        <authorList>
            <person name="Sun Z.S."/>
            <person name="Albrecht U."/>
            <person name="Echele G."/>
            <person name="Lee C.C."/>
        </authorList>
    </citation>
    <scope>NUCLEOTIDE SEQUENCE [LARGE SCALE GENOMIC DNA]</scope>
    <source>
        <strain evidence="4">type strain: KCTC 22618</strain>
    </source>
</reference>
<dbReference type="Pfam" id="PF03099">
    <property type="entry name" value="BPL_LplA_LipB"/>
    <property type="match status" value="1"/>
</dbReference>
<dbReference type="InterPro" id="IPR004143">
    <property type="entry name" value="BPL_LPL_catalytic"/>
</dbReference>
<dbReference type="PANTHER" id="PTHR12835:SF5">
    <property type="entry name" value="BIOTIN--PROTEIN LIGASE"/>
    <property type="match status" value="1"/>
</dbReference>
<protein>
    <submittedName>
        <fullName evidence="3">Probable biotin -- [acetyl-CoA-carboxylase] ligase</fullName>
    </submittedName>
</protein>